<comment type="caution">
    <text evidence="2">The sequence shown here is derived from an EMBL/GenBank/DDBJ whole genome shotgun (WGS) entry which is preliminary data.</text>
</comment>
<evidence type="ECO:0000313" key="3">
    <source>
        <dbReference type="Proteomes" id="UP000019487"/>
    </source>
</evidence>
<organism evidence="2 3">
    <name type="scientific">Sclerotinia borealis (strain F-4128)</name>
    <dbReference type="NCBI Taxonomy" id="1432307"/>
    <lineage>
        <taxon>Eukaryota</taxon>
        <taxon>Fungi</taxon>
        <taxon>Dikarya</taxon>
        <taxon>Ascomycota</taxon>
        <taxon>Pezizomycotina</taxon>
        <taxon>Leotiomycetes</taxon>
        <taxon>Helotiales</taxon>
        <taxon>Sclerotiniaceae</taxon>
        <taxon>Sclerotinia</taxon>
    </lineage>
</organism>
<accession>W9C4Q9</accession>
<sequence length="74" mass="8534">MTDEECSPKFPGVPRHTYCKLGVEDLRRSISGFSHSLDWFEEKQMLNDSLDLKNHNAGYVDMSPQRRKSAPEGY</sequence>
<reference evidence="2 3" key="1">
    <citation type="journal article" date="2014" name="Genome Announc.">
        <title>Draft genome sequence of Sclerotinia borealis, a psychrophilic plant pathogenic fungus.</title>
        <authorList>
            <person name="Mardanov A.V."/>
            <person name="Beletsky A.V."/>
            <person name="Kadnikov V.V."/>
            <person name="Ignatov A.N."/>
            <person name="Ravin N.V."/>
        </authorList>
    </citation>
    <scope>NUCLEOTIDE SEQUENCE [LARGE SCALE GENOMIC DNA]</scope>
    <source>
        <strain evidence="3">F-4157</strain>
    </source>
</reference>
<dbReference type="EMBL" id="AYSA01000879">
    <property type="protein sequence ID" value="ESZ89560.1"/>
    <property type="molecule type" value="Genomic_DNA"/>
</dbReference>
<feature type="region of interest" description="Disordered" evidence="1">
    <location>
        <begin position="54"/>
        <end position="74"/>
    </location>
</feature>
<protein>
    <submittedName>
        <fullName evidence="2">Uncharacterized protein</fullName>
    </submittedName>
</protein>
<keyword evidence="3" id="KW-1185">Reference proteome</keyword>
<dbReference type="AlphaFoldDB" id="W9C4Q9"/>
<dbReference type="Proteomes" id="UP000019487">
    <property type="component" value="Unassembled WGS sequence"/>
</dbReference>
<evidence type="ECO:0000313" key="2">
    <source>
        <dbReference type="EMBL" id="ESZ89560.1"/>
    </source>
</evidence>
<dbReference type="HOGENOM" id="CLU_2689227_0_0_1"/>
<evidence type="ECO:0000256" key="1">
    <source>
        <dbReference type="SAM" id="MobiDB-lite"/>
    </source>
</evidence>
<name>W9C4Q9_SCLBF</name>
<gene>
    <name evidence="2" type="ORF">SBOR_10056</name>
</gene>
<proteinExistence type="predicted"/>